<keyword evidence="3" id="KW-0285">Flavoprotein</keyword>
<sequence length="122" mass="13150">MTSVVERRSQNPDSVFFACDFSPPRGADPKLLSPALSLTADFISVAYNPGRSVRINSVLAADWIQQKTQSDVIFSLSTRDINKIGLQSLLLGAQLAGLKNVVVVKGDNLSSSELSMTKSVHD</sequence>
<dbReference type="EMBL" id="UINC01075652">
    <property type="protein sequence ID" value="SVC14042.1"/>
    <property type="molecule type" value="Genomic_DNA"/>
</dbReference>
<feature type="non-terminal residue" evidence="6">
    <location>
        <position position="122"/>
    </location>
</feature>
<proteinExistence type="predicted"/>
<evidence type="ECO:0000256" key="4">
    <source>
        <dbReference type="ARBA" id="ARBA00022827"/>
    </source>
</evidence>
<evidence type="ECO:0000256" key="1">
    <source>
        <dbReference type="ARBA" id="ARBA00001974"/>
    </source>
</evidence>
<gene>
    <name evidence="6" type="ORF">METZ01_LOCUS266896</name>
</gene>
<keyword evidence="5" id="KW-0560">Oxidoreductase</keyword>
<protein>
    <submittedName>
        <fullName evidence="6">Uncharacterized protein</fullName>
    </submittedName>
</protein>
<comment type="pathway">
    <text evidence="2">One-carbon metabolism; tetrahydrofolate interconversion.</text>
</comment>
<organism evidence="6">
    <name type="scientific">marine metagenome</name>
    <dbReference type="NCBI Taxonomy" id="408172"/>
    <lineage>
        <taxon>unclassified sequences</taxon>
        <taxon>metagenomes</taxon>
        <taxon>ecological metagenomes</taxon>
    </lineage>
</organism>
<dbReference type="SUPFAM" id="SSF51730">
    <property type="entry name" value="FAD-linked oxidoreductase"/>
    <property type="match status" value="1"/>
</dbReference>
<evidence type="ECO:0000256" key="2">
    <source>
        <dbReference type="ARBA" id="ARBA00004777"/>
    </source>
</evidence>
<dbReference type="UniPathway" id="UPA00193"/>
<dbReference type="AlphaFoldDB" id="A0A382JRS4"/>
<reference evidence="6" key="1">
    <citation type="submission" date="2018-05" db="EMBL/GenBank/DDBJ databases">
        <authorList>
            <person name="Lanie J.A."/>
            <person name="Ng W.-L."/>
            <person name="Kazmierczak K.M."/>
            <person name="Andrzejewski T.M."/>
            <person name="Davidsen T.M."/>
            <person name="Wayne K.J."/>
            <person name="Tettelin H."/>
            <person name="Glass J.I."/>
            <person name="Rusch D."/>
            <person name="Podicherti R."/>
            <person name="Tsui H.-C.T."/>
            <person name="Winkler M.E."/>
        </authorList>
    </citation>
    <scope>NUCLEOTIDE SEQUENCE</scope>
</reference>
<dbReference type="Gene3D" id="3.20.20.220">
    <property type="match status" value="1"/>
</dbReference>
<dbReference type="GO" id="GO:0006555">
    <property type="term" value="P:methionine metabolic process"/>
    <property type="evidence" value="ECO:0007669"/>
    <property type="project" value="InterPro"/>
</dbReference>
<accession>A0A382JRS4</accession>
<keyword evidence="4" id="KW-0274">FAD</keyword>
<dbReference type="InterPro" id="IPR003171">
    <property type="entry name" value="Mehydrof_redctse-like"/>
</dbReference>
<dbReference type="GO" id="GO:0004489">
    <property type="term" value="F:methylenetetrahydrofolate reductase [NAD(P)H] activity"/>
    <property type="evidence" value="ECO:0007669"/>
    <property type="project" value="InterPro"/>
</dbReference>
<dbReference type="Pfam" id="PF02219">
    <property type="entry name" value="MTHFR"/>
    <property type="match status" value="1"/>
</dbReference>
<comment type="cofactor">
    <cofactor evidence="1">
        <name>FAD</name>
        <dbReference type="ChEBI" id="CHEBI:57692"/>
    </cofactor>
</comment>
<dbReference type="GO" id="GO:0035999">
    <property type="term" value="P:tetrahydrofolate interconversion"/>
    <property type="evidence" value="ECO:0007669"/>
    <property type="project" value="UniProtKB-UniPathway"/>
</dbReference>
<evidence type="ECO:0000256" key="3">
    <source>
        <dbReference type="ARBA" id="ARBA00022630"/>
    </source>
</evidence>
<dbReference type="InterPro" id="IPR029041">
    <property type="entry name" value="FAD-linked_oxidoreductase-like"/>
</dbReference>
<evidence type="ECO:0000256" key="5">
    <source>
        <dbReference type="ARBA" id="ARBA00023002"/>
    </source>
</evidence>
<evidence type="ECO:0000313" key="6">
    <source>
        <dbReference type="EMBL" id="SVC14042.1"/>
    </source>
</evidence>
<name>A0A382JRS4_9ZZZZ</name>